<feature type="domain" description="SET" evidence="1">
    <location>
        <begin position="133"/>
        <end position="273"/>
    </location>
</feature>
<dbReference type="OrthoDB" id="265717at2759"/>
<dbReference type="PROSITE" id="PS50280">
    <property type="entry name" value="SET"/>
    <property type="match status" value="1"/>
</dbReference>
<protein>
    <submittedName>
        <fullName evidence="2">SET domain-containing protein</fullName>
    </submittedName>
</protein>
<dbReference type="InterPro" id="IPR011990">
    <property type="entry name" value="TPR-like_helical_dom_sf"/>
</dbReference>
<dbReference type="SUPFAM" id="SSF82199">
    <property type="entry name" value="SET domain"/>
    <property type="match status" value="1"/>
</dbReference>
<dbReference type="PANTHER" id="PTHR47332">
    <property type="entry name" value="SET DOMAIN-CONTAINING PROTEIN 5"/>
    <property type="match status" value="1"/>
</dbReference>
<keyword evidence="3" id="KW-1185">Reference proteome</keyword>
<dbReference type="EMBL" id="ML977199">
    <property type="protein sequence ID" value="KAF1981467.1"/>
    <property type="molecule type" value="Genomic_DNA"/>
</dbReference>
<dbReference type="CDD" id="cd20071">
    <property type="entry name" value="SET_SMYD"/>
    <property type="match status" value="1"/>
</dbReference>
<dbReference type="AlphaFoldDB" id="A0A6G1GL31"/>
<dbReference type="InterPro" id="IPR053185">
    <property type="entry name" value="SET_domain_protein"/>
</dbReference>
<dbReference type="SMART" id="SM00317">
    <property type="entry name" value="SET"/>
    <property type="match status" value="1"/>
</dbReference>
<dbReference type="InterPro" id="IPR001214">
    <property type="entry name" value="SET_dom"/>
</dbReference>
<dbReference type="InterPro" id="IPR046341">
    <property type="entry name" value="SET_dom_sf"/>
</dbReference>
<sequence length="450" mass="51345">MVPRLSKGDVDRCVWARFIDQIKSYYKDDHQVEIKPNYILFKVICQPILPFEGHKFLSFSSNISGRVAEEVEMEDYVNTVRSHARAIFGSRIHGWNEMHDSWWHYPLDEVKESIKSYEQLDEPDTAIKDPNVPWFVVWDIPAKGKGLLARFDIPKGTRILCEKPLLTVKSMPSSELEPVVAAKLKALPRESQRQFLSLHNNFKRKHPFSGIVKTNALPCGSSSPVGGIYPNICLINHSCVPNSHNNWNDDTEHETIYAIRPIKMGEEITIPYGPGGRLEQRQSFLKESFGFTCTCSGCNLISAPDELMVSETRRERIENLDKAIGDPFAMFLRPSDTLLNCRELLQALDEEYNGHTGALDARAYYDAFQVCAAHGDQARASVFAERSYQARVICEGEESPETQRMKALALRPKDHASFGLLSMTWKLKRQTVPTGLDAMKFEKWLFRERD</sequence>
<dbReference type="PANTHER" id="PTHR47332:SF4">
    <property type="entry name" value="SET DOMAIN-CONTAINING PROTEIN 5"/>
    <property type="match status" value="1"/>
</dbReference>
<dbReference type="Pfam" id="PF00856">
    <property type="entry name" value="SET"/>
    <property type="match status" value="1"/>
</dbReference>
<evidence type="ECO:0000313" key="2">
    <source>
        <dbReference type="EMBL" id="KAF1981467.1"/>
    </source>
</evidence>
<organism evidence="2 3">
    <name type="scientific">Aulographum hederae CBS 113979</name>
    <dbReference type="NCBI Taxonomy" id="1176131"/>
    <lineage>
        <taxon>Eukaryota</taxon>
        <taxon>Fungi</taxon>
        <taxon>Dikarya</taxon>
        <taxon>Ascomycota</taxon>
        <taxon>Pezizomycotina</taxon>
        <taxon>Dothideomycetes</taxon>
        <taxon>Pleosporomycetidae</taxon>
        <taxon>Aulographales</taxon>
        <taxon>Aulographaceae</taxon>
    </lineage>
</organism>
<proteinExistence type="predicted"/>
<evidence type="ECO:0000259" key="1">
    <source>
        <dbReference type="PROSITE" id="PS50280"/>
    </source>
</evidence>
<dbReference type="Gene3D" id="1.25.40.10">
    <property type="entry name" value="Tetratricopeptide repeat domain"/>
    <property type="match status" value="1"/>
</dbReference>
<name>A0A6G1GL31_9PEZI</name>
<dbReference type="Gene3D" id="2.170.270.10">
    <property type="entry name" value="SET domain"/>
    <property type="match status" value="1"/>
</dbReference>
<dbReference type="Proteomes" id="UP000800041">
    <property type="component" value="Unassembled WGS sequence"/>
</dbReference>
<accession>A0A6G1GL31</accession>
<reference evidence="2" key="1">
    <citation type="journal article" date="2020" name="Stud. Mycol.">
        <title>101 Dothideomycetes genomes: a test case for predicting lifestyles and emergence of pathogens.</title>
        <authorList>
            <person name="Haridas S."/>
            <person name="Albert R."/>
            <person name="Binder M."/>
            <person name="Bloem J."/>
            <person name="Labutti K."/>
            <person name="Salamov A."/>
            <person name="Andreopoulos B."/>
            <person name="Baker S."/>
            <person name="Barry K."/>
            <person name="Bills G."/>
            <person name="Bluhm B."/>
            <person name="Cannon C."/>
            <person name="Castanera R."/>
            <person name="Culley D."/>
            <person name="Daum C."/>
            <person name="Ezra D."/>
            <person name="Gonzalez J."/>
            <person name="Henrissat B."/>
            <person name="Kuo A."/>
            <person name="Liang C."/>
            <person name="Lipzen A."/>
            <person name="Lutzoni F."/>
            <person name="Magnuson J."/>
            <person name="Mondo S."/>
            <person name="Nolan M."/>
            <person name="Ohm R."/>
            <person name="Pangilinan J."/>
            <person name="Park H.-J."/>
            <person name="Ramirez L."/>
            <person name="Alfaro M."/>
            <person name="Sun H."/>
            <person name="Tritt A."/>
            <person name="Yoshinaga Y."/>
            <person name="Zwiers L.-H."/>
            <person name="Turgeon B."/>
            <person name="Goodwin S."/>
            <person name="Spatafora J."/>
            <person name="Crous P."/>
            <person name="Grigoriev I."/>
        </authorList>
    </citation>
    <scope>NUCLEOTIDE SEQUENCE</scope>
    <source>
        <strain evidence="2">CBS 113979</strain>
    </source>
</reference>
<gene>
    <name evidence="2" type="ORF">K402DRAFT_364790</name>
</gene>
<evidence type="ECO:0000313" key="3">
    <source>
        <dbReference type="Proteomes" id="UP000800041"/>
    </source>
</evidence>